<accession>A0A3N0BUB0</accession>
<dbReference type="EMBL" id="RBED01000112">
    <property type="protein sequence ID" value="RNL52737.1"/>
    <property type="molecule type" value="Genomic_DNA"/>
</dbReference>
<evidence type="ECO:0000313" key="1">
    <source>
        <dbReference type="EMBL" id="RNL52737.1"/>
    </source>
</evidence>
<reference evidence="1 2" key="1">
    <citation type="submission" date="2018-10" db="EMBL/GenBank/DDBJ databases">
        <title>Genome sequencing of Arthrobacter oryzae TNB02.</title>
        <authorList>
            <person name="Cho Y.-J."/>
            <person name="Cho A."/>
            <person name="Kim O.-S."/>
        </authorList>
    </citation>
    <scope>NUCLEOTIDE SEQUENCE [LARGE SCALE GENOMIC DNA]</scope>
    <source>
        <strain evidence="1 2">TNB02</strain>
    </source>
</reference>
<organism evidence="1 2">
    <name type="scientific">Arthrobacter oryzae</name>
    <dbReference type="NCBI Taxonomy" id="409290"/>
    <lineage>
        <taxon>Bacteria</taxon>
        <taxon>Bacillati</taxon>
        <taxon>Actinomycetota</taxon>
        <taxon>Actinomycetes</taxon>
        <taxon>Micrococcales</taxon>
        <taxon>Micrococcaceae</taxon>
        <taxon>Arthrobacter</taxon>
    </lineage>
</organism>
<dbReference type="RefSeq" id="WP_123255967.1">
    <property type="nucleotide sequence ID" value="NZ_RBED01000112.1"/>
</dbReference>
<sequence>MWNYGNQAFVEEIWPEAADIESSVYFALMLTANALCVAYAPVLADGAVVPDSWKLAEIFQARHTWSQFNGGNRDEIGADGYAVPVYPLVFAARDLLRPKSSPLSRLR</sequence>
<dbReference type="AlphaFoldDB" id="A0A3N0BUB0"/>
<keyword evidence="2" id="KW-1185">Reference proteome</keyword>
<gene>
    <name evidence="1" type="ORF">D7003_13585</name>
</gene>
<evidence type="ECO:0000313" key="2">
    <source>
        <dbReference type="Proteomes" id="UP000273807"/>
    </source>
</evidence>
<dbReference type="Proteomes" id="UP000273807">
    <property type="component" value="Unassembled WGS sequence"/>
</dbReference>
<protein>
    <submittedName>
        <fullName evidence="1">Uncharacterized protein</fullName>
    </submittedName>
</protein>
<proteinExistence type="predicted"/>
<dbReference type="OrthoDB" id="4951563at2"/>
<name>A0A3N0BUB0_9MICC</name>
<comment type="caution">
    <text evidence="1">The sequence shown here is derived from an EMBL/GenBank/DDBJ whole genome shotgun (WGS) entry which is preliminary data.</text>
</comment>